<feature type="domain" description="C2H2-type" evidence="9">
    <location>
        <begin position="506"/>
        <end position="535"/>
    </location>
</feature>
<evidence type="ECO:0000256" key="2">
    <source>
        <dbReference type="ARBA" id="ARBA00022737"/>
    </source>
</evidence>
<feature type="non-terminal residue" evidence="10">
    <location>
        <position position="1"/>
    </location>
</feature>
<feature type="domain" description="C2H2-type" evidence="9">
    <location>
        <begin position="592"/>
        <end position="619"/>
    </location>
</feature>
<dbReference type="EMBL" id="JAXCGZ010008698">
    <property type="protein sequence ID" value="KAK7077487.1"/>
    <property type="molecule type" value="Genomic_DNA"/>
</dbReference>
<dbReference type="FunFam" id="3.30.160.60:FF:000072">
    <property type="entry name" value="zinc finger protein 143 isoform X1"/>
    <property type="match status" value="1"/>
</dbReference>
<dbReference type="GO" id="GO:0005634">
    <property type="term" value="C:nucleus"/>
    <property type="evidence" value="ECO:0007669"/>
    <property type="project" value="UniProtKB-ARBA"/>
</dbReference>
<dbReference type="InterPro" id="IPR050758">
    <property type="entry name" value="Znf_C2H2-type"/>
</dbReference>
<evidence type="ECO:0000256" key="6">
    <source>
        <dbReference type="ARBA" id="ARBA00023163"/>
    </source>
</evidence>
<accession>A0AAN8X4A7</accession>
<dbReference type="Proteomes" id="UP001381693">
    <property type="component" value="Unassembled WGS sequence"/>
</dbReference>
<keyword evidence="3 7" id="KW-0863">Zinc-finger</keyword>
<feature type="domain" description="C2H2-type" evidence="9">
    <location>
        <begin position="536"/>
        <end position="559"/>
    </location>
</feature>
<feature type="region of interest" description="Disordered" evidence="8">
    <location>
        <begin position="904"/>
        <end position="939"/>
    </location>
</feature>
<dbReference type="SUPFAM" id="SSF57667">
    <property type="entry name" value="beta-beta-alpha zinc fingers"/>
    <property type="match status" value="5"/>
</dbReference>
<keyword evidence="4" id="KW-0862">Zinc</keyword>
<keyword evidence="2" id="KW-0677">Repeat</keyword>
<dbReference type="Pfam" id="PF00096">
    <property type="entry name" value="zf-C2H2"/>
    <property type="match status" value="4"/>
</dbReference>
<dbReference type="FunFam" id="3.30.160.60:FF:000621">
    <property type="entry name" value="FLT3-interacting zinc finger 1"/>
    <property type="match status" value="1"/>
</dbReference>
<dbReference type="PANTHER" id="PTHR23234">
    <property type="entry name" value="ZNF44 PROTEIN"/>
    <property type="match status" value="1"/>
</dbReference>
<evidence type="ECO:0000256" key="4">
    <source>
        <dbReference type="ARBA" id="ARBA00022833"/>
    </source>
</evidence>
<dbReference type="PROSITE" id="PS00028">
    <property type="entry name" value="ZINC_FINGER_C2H2_1"/>
    <property type="match status" value="4"/>
</dbReference>
<keyword evidence="11" id="KW-1185">Reference proteome</keyword>
<dbReference type="GO" id="GO:0008270">
    <property type="term" value="F:zinc ion binding"/>
    <property type="evidence" value="ECO:0007669"/>
    <property type="project" value="UniProtKB-KW"/>
</dbReference>
<dbReference type="InterPro" id="IPR013087">
    <property type="entry name" value="Znf_C2H2_type"/>
</dbReference>
<keyword evidence="1" id="KW-0479">Metal-binding</keyword>
<comment type="caution">
    <text evidence="10">The sequence shown here is derived from an EMBL/GenBank/DDBJ whole genome shotgun (WGS) entry which is preliminary data.</text>
</comment>
<feature type="compositionally biased region" description="Polar residues" evidence="8">
    <location>
        <begin position="1"/>
        <end position="11"/>
    </location>
</feature>
<evidence type="ECO:0000256" key="8">
    <source>
        <dbReference type="SAM" id="MobiDB-lite"/>
    </source>
</evidence>
<organism evidence="10 11">
    <name type="scientific">Halocaridina rubra</name>
    <name type="common">Hawaiian red shrimp</name>
    <dbReference type="NCBI Taxonomy" id="373956"/>
    <lineage>
        <taxon>Eukaryota</taxon>
        <taxon>Metazoa</taxon>
        <taxon>Ecdysozoa</taxon>
        <taxon>Arthropoda</taxon>
        <taxon>Crustacea</taxon>
        <taxon>Multicrustacea</taxon>
        <taxon>Malacostraca</taxon>
        <taxon>Eumalacostraca</taxon>
        <taxon>Eucarida</taxon>
        <taxon>Decapoda</taxon>
        <taxon>Pleocyemata</taxon>
        <taxon>Caridea</taxon>
        <taxon>Atyoidea</taxon>
        <taxon>Atyidae</taxon>
        <taxon>Halocaridina</taxon>
    </lineage>
</organism>
<feature type="region of interest" description="Disordered" evidence="8">
    <location>
        <begin position="842"/>
        <end position="862"/>
    </location>
</feature>
<dbReference type="FunFam" id="3.30.160.60:FF:000446">
    <property type="entry name" value="Zinc finger protein"/>
    <property type="match status" value="1"/>
</dbReference>
<feature type="compositionally biased region" description="Low complexity" evidence="8">
    <location>
        <begin position="146"/>
        <end position="163"/>
    </location>
</feature>
<dbReference type="PANTHER" id="PTHR23234:SF10">
    <property type="entry name" value="RIKEN CDNA 6720489N17 GENE-RELATED"/>
    <property type="match status" value="1"/>
</dbReference>
<feature type="compositionally biased region" description="Polar residues" evidence="8">
    <location>
        <begin position="910"/>
        <end position="923"/>
    </location>
</feature>
<evidence type="ECO:0000313" key="10">
    <source>
        <dbReference type="EMBL" id="KAK7077487.1"/>
    </source>
</evidence>
<evidence type="ECO:0000256" key="3">
    <source>
        <dbReference type="ARBA" id="ARBA00022771"/>
    </source>
</evidence>
<feature type="region of interest" description="Disordered" evidence="8">
    <location>
        <begin position="132"/>
        <end position="163"/>
    </location>
</feature>
<gene>
    <name evidence="10" type="primary">ZFP64</name>
    <name evidence="10" type="ORF">SK128_025087</name>
</gene>
<dbReference type="PROSITE" id="PS50157">
    <property type="entry name" value="ZINC_FINGER_C2H2_2"/>
    <property type="match status" value="8"/>
</dbReference>
<dbReference type="Gene3D" id="3.30.160.60">
    <property type="entry name" value="Classic Zinc Finger"/>
    <property type="match status" value="7"/>
</dbReference>
<protein>
    <submittedName>
        <fullName evidence="10">Zinc finger, C2H2 type</fullName>
    </submittedName>
</protein>
<evidence type="ECO:0000256" key="1">
    <source>
        <dbReference type="ARBA" id="ARBA00022723"/>
    </source>
</evidence>
<dbReference type="AlphaFoldDB" id="A0AAN8X4A7"/>
<feature type="domain" description="C2H2-type" evidence="9">
    <location>
        <begin position="390"/>
        <end position="419"/>
    </location>
</feature>
<dbReference type="InterPro" id="IPR036236">
    <property type="entry name" value="Znf_C2H2_sf"/>
</dbReference>
<keyword evidence="6" id="KW-0804">Transcription</keyword>
<name>A0AAN8X4A7_HALRR</name>
<feature type="domain" description="C2H2-type" evidence="9">
    <location>
        <begin position="478"/>
        <end position="505"/>
    </location>
</feature>
<dbReference type="FunFam" id="3.30.160.60:FF:000882">
    <property type="entry name" value="Predicted gene, 21060"/>
    <property type="match status" value="1"/>
</dbReference>
<dbReference type="SMART" id="SM00355">
    <property type="entry name" value="ZnF_C2H2"/>
    <property type="match status" value="11"/>
</dbReference>
<evidence type="ECO:0000256" key="5">
    <source>
        <dbReference type="ARBA" id="ARBA00023015"/>
    </source>
</evidence>
<dbReference type="FunFam" id="3.30.160.60:FF:002343">
    <property type="entry name" value="Zinc finger protein 33A"/>
    <property type="match status" value="1"/>
</dbReference>
<dbReference type="GO" id="GO:0006355">
    <property type="term" value="P:regulation of DNA-templated transcription"/>
    <property type="evidence" value="ECO:0007669"/>
    <property type="project" value="UniProtKB-ARBA"/>
</dbReference>
<keyword evidence="5" id="KW-0805">Transcription regulation</keyword>
<evidence type="ECO:0000259" key="9">
    <source>
        <dbReference type="PROSITE" id="PS50157"/>
    </source>
</evidence>
<feature type="domain" description="C2H2-type" evidence="9">
    <location>
        <begin position="420"/>
        <end position="447"/>
    </location>
</feature>
<feature type="region of interest" description="Disordered" evidence="8">
    <location>
        <begin position="1"/>
        <end position="29"/>
    </location>
</feature>
<sequence>IIHGSQPQVLTSPPPTTNPLQSNPSAASGGGDIHICGPCGSQFTEIKEFLDHKRQGCQNTGGLAPPGGPVQQHIPSTPVHHASHSSVVGMPIAMPHVILQAPSGHSQMYRIVLEPSVNSSSQGQSILAQALAGAQVPHMAPSSTAQPVQHTHTSPTTHQPQDAINPVIGNVTSSNNTTNTGIVQVQNVNGQWQHHSEPAVLGTTAPVEVERTAEVAGSVERSLLDTNISVSGATPSTGTIEDCVTRTEEDVGGSNSNMHTEEEDVATFLATQLASQAAPQQSTSVGSEHLITSVVSGIQTSTSQAQFTSAPTQQHLQPQQLGIHSQPHQITTYPNMPTSSLVPRGLIKKDVGEEQNSALAMDTKPNMVGAKMMSVNDGMQPVRRTLHKDKACPVKGCNFTTTHNKDLNRHIRKHTGEKPFRCEECGSCFARSDKLKVHTRIHTNVRPYWCREQGCQYRAIDSGSLRKHMRSHTDERPYRCQLCTYSAKDSSQLTVHLRTHTGDTPFQCMVENCSAAFKTSSDLRRHERLHTGIKPYKCEDCDYASAIKSNLTVHIRLNHFQGAKFGCLKCEFQGNSRRQLKEHEKFHSNVLLQCELCEHVSTSTTSLRQHMLIHSQEKPFQCRYCAFTCKTTGSLRYHVRNKHGCDTVNRKRGNCISGGRGRSVGGASPGNRRTSRPACYRRFKCSECGSGFVREDSWRCHMRQHQKHKMAQTITAKLEPDVFSVVVQDEALLNIKQPPKSEKLSDGTSAEVAAFSTVSSLSSAHEVTSIGTQNAVQTNPEHEGSDGNINGYNSYVITIDGISTVFSNPVHISESSASTETSDQPNENVEVIAGDILASESKASTSHEAYSLNPGEKVGSSGEEFQLTHGKIEHTHLYDLSTGDKVIQTQNTFMNQRQSLTATPGEYLTHPTSSQQMQQSNLVDQKPNIDNIDPANLKT</sequence>
<feature type="domain" description="C2H2-type" evidence="9">
    <location>
        <begin position="683"/>
        <end position="710"/>
    </location>
</feature>
<proteinExistence type="predicted"/>
<reference evidence="10 11" key="1">
    <citation type="submission" date="2023-11" db="EMBL/GenBank/DDBJ databases">
        <title>Halocaridina rubra genome assembly.</title>
        <authorList>
            <person name="Smith C."/>
        </authorList>
    </citation>
    <scope>NUCLEOTIDE SEQUENCE [LARGE SCALE GENOMIC DNA]</scope>
    <source>
        <strain evidence="10">EP-1</strain>
        <tissue evidence="10">Whole</tissue>
    </source>
</reference>
<feature type="domain" description="C2H2-type" evidence="9">
    <location>
        <begin position="448"/>
        <end position="477"/>
    </location>
</feature>
<feature type="region of interest" description="Disordered" evidence="8">
    <location>
        <begin position="57"/>
        <end position="83"/>
    </location>
</feature>
<evidence type="ECO:0000256" key="7">
    <source>
        <dbReference type="PROSITE-ProRule" id="PRU00042"/>
    </source>
</evidence>
<evidence type="ECO:0000313" key="11">
    <source>
        <dbReference type="Proteomes" id="UP001381693"/>
    </source>
</evidence>